<sequence>YSGHSFLSSCFVDTNQTRAKFLFGNKLVCRKQTGKPVVQCKLTPGRRITFRNAEMQSRQRKQVENKEISLVSRTFYTCTAVCGVLNRKLD</sequence>
<reference evidence="1" key="1">
    <citation type="submission" date="2014-05" db="EMBL/GenBank/DDBJ databases">
        <title>The transcriptome of the halophilic microalga Tetraselmis sp. GSL018 isolated from the Great Salt Lake, Utah.</title>
        <authorList>
            <person name="Jinkerson R.E."/>
            <person name="D'Adamo S."/>
            <person name="Posewitz M.C."/>
        </authorList>
    </citation>
    <scope>NUCLEOTIDE SEQUENCE</scope>
    <source>
        <strain evidence="1">GSL018</strain>
    </source>
</reference>
<accession>A0A061R6R3</accession>
<dbReference type="AlphaFoldDB" id="A0A061R6R3"/>
<proteinExistence type="predicted"/>
<evidence type="ECO:0000313" key="1">
    <source>
        <dbReference type="EMBL" id="JAC66459.1"/>
    </source>
</evidence>
<organism evidence="1">
    <name type="scientific">Tetraselmis sp. GSL018</name>
    <dbReference type="NCBI Taxonomy" id="582737"/>
    <lineage>
        <taxon>Eukaryota</taxon>
        <taxon>Viridiplantae</taxon>
        <taxon>Chlorophyta</taxon>
        <taxon>core chlorophytes</taxon>
        <taxon>Chlorodendrophyceae</taxon>
        <taxon>Chlorodendrales</taxon>
        <taxon>Chlorodendraceae</taxon>
        <taxon>Tetraselmis</taxon>
    </lineage>
</organism>
<feature type="non-terminal residue" evidence="1">
    <location>
        <position position="1"/>
    </location>
</feature>
<name>A0A061R6R3_9CHLO</name>
<protein>
    <submittedName>
        <fullName evidence="1">Uncharacterized protein</fullName>
    </submittedName>
</protein>
<dbReference type="EMBL" id="GBEZ01020185">
    <property type="protein sequence ID" value="JAC66459.1"/>
    <property type="molecule type" value="Transcribed_RNA"/>
</dbReference>
<feature type="non-terminal residue" evidence="1">
    <location>
        <position position="90"/>
    </location>
</feature>
<gene>
    <name evidence="1" type="ORF">TSPGSL018_13600</name>
</gene>